<evidence type="ECO:0000256" key="2">
    <source>
        <dbReference type="ARBA" id="ARBA00049106"/>
    </source>
</evidence>
<dbReference type="PANTHER" id="PTHR39428">
    <property type="entry name" value="F420H(2)-DEPENDENT QUINONE REDUCTASE RV1261C"/>
    <property type="match status" value="1"/>
</dbReference>
<evidence type="ECO:0000313" key="5">
    <source>
        <dbReference type="Proteomes" id="UP001500839"/>
    </source>
</evidence>
<dbReference type="PANTHER" id="PTHR39428:SF1">
    <property type="entry name" value="F420H(2)-DEPENDENT QUINONE REDUCTASE RV1261C"/>
    <property type="match status" value="1"/>
</dbReference>
<gene>
    <name evidence="4" type="ORF">GCM10023353_26810</name>
</gene>
<evidence type="ECO:0008006" key="6">
    <source>
        <dbReference type="Google" id="ProtNLM"/>
    </source>
</evidence>
<proteinExistence type="inferred from homology"/>
<evidence type="ECO:0000256" key="3">
    <source>
        <dbReference type="SAM" id="MobiDB-lite"/>
    </source>
</evidence>
<dbReference type="InterPro" id="IPR004378">
    <property type="entry name" value="F420H2_quin_Rdtase"/>
</dbReference>
<dbReference type="RefSeq" id="WP_345602468.1">
    <property type="nucleotide sequence ID" value="NZ_BAABKQ010000001.1"/>
</dbReference>
<dbReference type="Proteomes" id="UP001500839">
    <property type="component" value="Unassembled WGS sequence"/>
</dbReference>
<protein>
    <recommendedName>
        <fullName evidence="6">Nitroreductase family deazaflavin-dependent oxidoreductase</fullName>
    </recommendedName>
</protein>
<dbReference type="EMBL" id="BAABKQ010000001">
    <property type="protein sequence ID" value="GAA4818368.1"/>
    <property type="molecule type" value="Genomic_DNA"/>
</dbReference>
<keyword evidence="5" id="KW-1185">Reference proteome</keyword>
<reference evidence="5" key="1">
    <citation type="journal article" date="2019" name="Int. J. Syst. Evol. Microbiol.">
        <title>The Global Catalogue of Microorganisms (GCM) 10K type strain sequencing project: providing services to taxonomists for standard genome sequencing and annotation.</title>
        <authorList>
            <consortium name="The Broad Institute Genomics Platform"/>
            <consortium name="The Broad Institute Genome Sequencing Center for Infectious Disease"/>
            <person name="Wu L."/>
            <person name="Ma J."/>
        </authorList>
    </citation>
    <scope>NUCLEOTIDE SEQUENCE [LARGE SCALE GENOMIC DNA]</scope>
    <source>
        <strain evidence="5">JCM 18542</strain>
    </source>
</reference>
<dbReference type="Gene3D" id="2.30.110.10">
    <property type="entry name" value="Electron Transport, Fmn-binding Protein, Chain A"/>
    <property type="match status" value="1"/>
</dbReference>
<name>A0ABP9CVJ1_9ACTN</name>
<comment type="similarity">
    <text evidence="1">Belongs to the F420H(2)-dependent quinone reductase family.</text>
</comment>
<evidence type="ECO:0000256" key="1">
    <source>
        <dbReference type="ARBA" id="ARBA00008710"/>
    </source>
</evidence>
<feature type="region of interest" description="Disordered" evidence="3">
    <location>
        <begin position="172"/>
        <end position="203"/>
    </location>
</feature>
<dbReference type="Pfam" id="PF04075">
    <property type="entry name" value="F420H2_quin_red"/>
    <property type="match status" value="1"/>
</dbReference>
<organism evidence="4 5">
    <name type="scientific">Tomitella cavernea</name>
    <dbReference type="NCBI Taxonomy" id="1387982"/>
    <lineage>
        <taxon>Bacteria</taxon>
        <taxon>Bacillati</taxon>
        <taxon>Actinomycetota</taxon>
        <taxon>Actinomycetes</taxon>
        <taxon>Mycobacteriales</taxon>
        <taxon>Tomitella</taxon>
    </lineage>
</organism>
<evidence type="ECO:0000313" key="4">
    <source>
        <dbReference type="EMBL" id="GAA4818368.1"/>
    </source>
</evidence>
<dbReference type="InterPro" id="IPR012349">
    <property type="entry name" value="Split_barrel_FMN-bd"/>
</dbReference>
<dbReference type="NCBIfam" id="TIGR00026">
    <property type="entry name" value="hi_GC_TIGR00026"/>
    <property type="match status" value="1"/>
</dbReference>
<feature type="compositionally biased region" description="Gly residues" evidence="3">
    <location>
        <begin position="184"/>
        <end position="196"/>
    </location>
</feature>
<feature type="compositionally biased region" description="Low complexity" evidence="3">
    <location>
        <begin position="172"/>
        <end position="183"/>
    </location>
</feature>
<comment type="caution">
    <text evidence="4">The sequence shown here is derived from an EMBL/GenBank/DDBJ whole genome shotgun (WGS) entry which is preliminary data.</text>
</comment>
<accession>A0ABP9CVJ1</accession>
<comment type="catalytic activity">
    <reaction evidence="2">
        <text>oxidized coenzyme F420-(gamma-L-Glu)(n) + a quinol + H(+) = reduced coenzyme F420-(gamma-L-Glu)(n) + a quinone</text>
        <dbReference type="Rhea" id="RHEA:39663"/>
        <dbReference type="Rhea" id="RHEA-COMP:12939"/>
        <dbReference type="Rhea" id="RHEA-COMP:14378"/>
        <dbReference type="ChEBI" id="CHEBI:15378"/>
        <dbReference type="ChEBI" id="CHEBI:24646"/>
        <dbReference type="ChEBI" id="CHEBI:132124"/>
        <dbReference type="ChEBI" id="CHEBI:133980"/>
        <dbReference type="ChEBI" id="CHEBI:139511"/>
    </reaction>
</comment>
<sequence length="203" mass="22201">MTPPSEPSPRTRRPRNPLSALARRLGRHEWLMRLAPAIILVESFLRRWSGNRMSLVGIAGLPSVQITVPGRRTGIPRTTALLAVPLDDGFIVTGSNWGRAEAPAWAWNVGAVEHAEVHVGARAVTMRVHRVCEAERPQYWADIVHYWPGYAMEQRLAPDRLFPIFHLRQRGGTARPGPATHGAAPGGDEAGGGGGRTARKRPA</sequence>